<evidence type="ECO:0000313" key="3">
    <source>
        <dbReference type="EMBL" id="MDT0593611.1"/>
    </source>
</evidence>
<dbReference type="InterPro" id="IPR051532">
    <property type="entry name" value="Ester_Hydrolysis_Enzymes"/>
</dbReference>
<protein>
    <submittedName>
        <fullName evidence="3">GDSL-type esterase/lipase family protein</fullName>
    </submittedName>
</protein>
<keyword evidence="1" id="KW-0812">Transmembrane</keyword>
<accession>A0ABU2ZLV9</accession>
<sequence>MLKKTFIIYILLIHVLVAVLVIKTDTYHAIMLKLGKQPTNSQTEHYINSLYAFQSYLDQQIESSHDFVVGDSIGQSLNTINLDSPVINWGIGHNTSQRLLEKIASLSSLKNARRVIIFIGINDLNANRSVAEIVENSRGILKMLSTNTQVFWVSTFHMAEDRHNAELINNRVTKLNIEMKNVSQNDPRVTFLNINSEFSQNGYLKKKYDRGDGLHINRDGYRVITEWINREVLNASE</sequence>
<dbReference type="SUPFAM" id="SSF52266">
    <property type="entry name" value="SGNH hydrolase"/>
    <property type="match status" value="1"/>
</dbReference>
<proteinExistence type="predicted"/>
<dbReference type="RefSeq" id="WP_311367118.1">
    <property type="nucleotide sequence ID" value="NZ_JAVRHX010000001.1"/>
</dbReference>
<dbReference type="PANTHER" id="PTHR30383">
    <property type="entry name" value="THIOESTERASE 1/PROTEASE 1/LYSOPHOSPHOLIPASE L1"/>
    <property type="match status" value="1"/>
</dbReference>
<dbReference type="InterPro" id="IPR036514">
    <property type="entry name" value="SGNH_hydro_sf"/>
</dbReference>
<dbReference type="Pfam" id="PF13472">
    <property type="entry name" value="Lipase_GDSL_2"/>
    <property type="match status" value="1"/>
</dbReference>
<reference evidence="3 4" key="1">
    <citation type="submission" date="2023-09" db="EMBL/GenBank/DDBJ databases">
        <authorList>
            <person name="Rey-Velasco X."/>
        </authorList>
    </citation>
    <scope>NUCLEOTIDE SEQUENCE [LARGE SCALE GENOMIC DNA]</scope>
    <source>
        <strain evidence="3 4">P117</strain>
    </source>
</reference>
<feature type="transmembrane region" description="Helical" evidence="1">
    <location>
        <begin position="6"/>
        <end position="22"/>
    </location>
</feature>
<evidence type="ECO:0000256" key="1">
    <source>
        <dbReference type="SAM" id="Phobius"/>
    </source>
</evidence>
<dbReference type="Gene3D" id="3.40.50.1110">
    <property type="entry name" value="SGNH hydrolase"/>
    <property type="match status" value="1"/>
</dbReference>
<comment type="caution">
    <text evidence="3">The sequence shown here is derived from an EMBL/GenBank/DDBJ whole genome shotgun (WGS) entry which is preliminary data.</text>
</comment>
<name>A0ABU2ZLV9_9ALTE</name>
<gene>
    <name evidence="3" type="ORF">RM552_01980</name>
</gene>
<dbReference type="InterPro" id="IPR013830">
    <property type="entry name" value="SGNH_hydro"/>
</dbReference>
<organism evidence="3 4">
    <name type="scientific">Glaciecola petra</name>
    <dbReference type="NCBI Taxonomy" id="3075602"/>
    <lineage>
        <taxon>Bacteria</taxon>
        <taxon>Pseudomonadati</taxon>
        <taxon>Pseudomonadota</taxon>
        <taxon>Gammaproteobacteria</taxon>
        <taxon>Alteromonadales</taxon>
        <taxon>Alteromonadaceae</taxon>
        <taxon>Glaciecola</taxon>
    </lineage>
</organism>
<dbReference type="EMBL" id="JAVRHX010000001">
    <property type="protein sequence ID" value="MDT0593611.1"/>
    <property type="molecule type" value="Genomic_DNA"/>
</dbReference>
<evidence type="ECO:0000259" key="2">
    <source>
        <dbReference type="Pfam" id="PF13472"/>
    </source>
</evidence>
<feature type="domain" description="SGNH hydrolase-type esterase" evidence="2">
    <location>
        <begin position="83"/>
        <end position="223"/>
    </location>
</feature>
<dbReference type="Proteomes" id="UP001253545">
    <property type="component" value="Unassembled WGS sequence"/>
</dbReference>
<keyword evidence="4" id="KW-1185">Reference proteome</keyword>
<evidence type="ECO:0000313" key="4">
    <source>
        <dbReference type="Proteomes" id="UP001253545"/>
    </source>
</evidence>
<keyword evidence="1" id="KW-0472">Membrane</keyword>
<keyword evidence="1" id="KW-1133">Transmembrane helix</keyword>